<keyword evidence="6" id="KW-1185">Reference proteome</keyword>
<feature type="compositionally biased region" description="Basic and acidic residues" evidence="2">
    <location>
        <begin position="145"/>
        <end position="157"/>
    </location>
</feature>
<evidence type="ECO:0000313" key="5">
    <source>
        <dbReference type="EMBL" id="PIK34535.1"/>
    </source>
</evidence>
<keyword evidence="1" id="KW-0677">Repeat</keyword>
<reference evidence="5 6" key="1">
    <citation type="journal article" date="2017" name="PLoS Biol.">
        <title>The sea cucumber genome provides insights into morphological evolution and visceral regeneration.</title>
        <authorList>
            <person name="Zhang X."/>
            <person name="Sun L."/>
            <person name="Yuan J."/>
            <person name="Sun Y."/>
            <person name="Gao Y."/>
            <person name="Zhang L."/>
            <person name="Li S."/>
            <person name="Dai H."/>
            <person name="Hamel J.F."/>
            <person name="Liu C."/>
            <person name="Yu Y."/>
            <person name="Liu S."/>
            <person name="Lin W."/>
            <person name="Guo K."/>
            <person name="Jin S."/>
            <person name="Xu P."/>
            <person name="Storey K.B."/>
            <person name="Huan P."/>
            <person name="Zhang T."/>
            <person name="Zhou Y."/>
            <person name="Zhang J."/>
            <person name="Lin C."/>
            <person name="Li X."/>
            <person name="Xing L."/>
            <person name="Huo D."/>
            <person name="Sun M."/>
            <person name="Wang L."/>
            <person name="Mercier A."/>
            <person name="Li F."/>
            <person name="Yang H."/>
            <person name="Xiang J."/>
        </authorList>
    </citation>
    <scope>NUCLEOTIDE SEQUENCE [LARGE SCALE GENOMIC DNA]</scope>
    <source>
        <strain evidence="5">Shaxun</strain>
        <tissue evidence="5">Muscle</tissue>
    </source>
</reference>
<feature type="domain" description="Proteasome component Ecm29 N-terminal" evidence="3">
    <location>
        <begin position="10"/>
        <end position="477"/>
    </location>
</feature>
<comment type="caution">
    <text evidence="5">The sequence shown here is derived from an EMBL/GenBank/DDBJ whole genome shotgun (WGS) entry which is preliminary data.</text>
</comment>
<protein>
    <submittedName>
        <fullName evidence="5">Putative proteasome-associated protein ECM29-like</fullName>
    </submittedName>
</protein>
<dbReference type="InterPro" id="IPR016024">
    <property type="entry name" value="ARM-type_fold"/>
</dbReference>
<dbReference type="InterPro" id="IPR011989">
    <property type="entry name" value="ARM-like"/>
</dbReference>
<dbReference type="GO" id="GO:0043248">
    <property type="term" value="P:proteasome assembly"/>
    <property type="evidence" value="ECO:0007669"/>
    <property type="project" value="InterPro"/>
</dbReference>
<dbReference type="GO" id="GO:0005634">
    <property type="term" value="C:nucleus"/>
    <property type="evidence" value="ECO:0007669"/>
    <property type="project" value="TreeGrafter"/>
</dbReference>
<evidence type="ECO:0000259" key="4">
    <source>
        <dbReference type="Pfam" id="PF23702"/>
    </source>
</evidence>
<gene>
    <name evidence="5" type="ORF">BSL78_28644</name>
</gene>
<evidence type="ECO:0000313" key="6">
    <source>
        <dbReference type="Proteomes" id="UP000230750"/>
    </source>
</evidence>
<dbReference type="EMBL" id="MRZV01002146">
    <property type="protein sequence ID" value="PIK34535.1"/>
    <property type="molecule type" value="Genomic_DNA"/>
</dbReference>
<dbReference type="AlphaFoldDB" id="A0A2G8JFM1"/>
<evidence type="ECO:0000259" key="3">
    <source>
        <dbReference type="Pfam" id="PF13001"/>
    </source>
</evidence>
<name>A0A2G8JFM1_STIJA</name>
<dbReference type="InterPro" id="IPR055444">
    <property type="entry name" value="ARM_ECM29"/>
</dbReference>
<keyword evidence="5" id="KW-0647">Proteasome</keyword>
<dbReference type="GO" id="GO:0000502">
    <property type="term" value="C:proteasome complex"/>
    <property type="evidence" value="ECO:0007669"/>
    <property type="project" value="UniProtKB-KW"/>
</dbReference>
<dbReference type="GO" id="GO:0036503">
    <property type="term" value="P:ERAD pathway"/>
    <property type="evidence" value="ECO:0007669"/>
    <property type="project" value="TreeGrafter"/>
</dbReference>
<dbReference type="Proteomes" id="UP000230750">
    <property type="component" value="Unassembled WGS sequence"/>
</dbReference>
<dbReference type="GO" id="GO:0005737">
    <property type="term" value="C:cytoplasm"/>
    <property type="evidence" value="ECO:0007669"/>
    <property type="project" value="TreeGrafter"/>
</dbReference>
<dbReference type="InterPro" id="IPR024372">
    <property type="entry name" value="Ecm29_N"/>
</dbReference>
<accession>A0A2G8JFM1</accession>
<evidence type="ECO:0000256" key="1">
    <source>
        <dbReference type="ARBA" id="ARBA00022737"/>
    </source>
</evidence>
<dbReference type="STRING" id="307972.A0A2G8JFM1"/>
<dbReference type="OrthoDB" id="16066at2759"/>
<dbReference type="Pfam" id="PF13001">
    <property type="entry name" value="ECM29_N"/>
    <property type="match status" value="1"/>
</dbReference>
<dbReference type="GO" id="GO:0060090">
    <property type="term" value="F:molecular adaptor activity"/>
    <property type="evidence" value="ECO:0007669"/>
    <property type="project" value="InterPro"/>
</dbReference>
<feature type="domain" description="ECM29 ARM-like repeats" evidence="4">
    <location>
        <begin position="582"/>
        <end position="777"/>
    </location>
</feature>
<organism evidence="5 6">
    <name type="scientific">Stichopus japonicus</name>
    <name type="common">Sea cucumber</name>
    <dbReference type="NCBI Taxonomy" id="307972"/>
    <lineage>
        <taxon>Eukaryota</taxon>
        <taxon>Metazoa</taxon>
        <taxon>Echinodermata</taxon>
        <taxon>Eleutherozoa</taxon>
        <taxon>Echinozoa</taxon>
        <taxon>Holothuroidea</taxon>
        <taxon>Aspidochirotacea</taxon>
        <taxon>Aspidochirotida</taxon>
        <taxon>Stichopodidae</taxon>
        <taxon>Apostichopus</taxon>
    </lineage>
</organism>
<proteinExistence type="predicted"/>
<sequence>MSCFHIKNVKVLELLVHINRRLKSRPRVQLPVEALMLQYQDPSSISFVTNFTILYIKTGYPRLSSERQAELVGSLIQCLDGKPPLQQDVLLQLFIFSLPHVKYPPDVQKRRTMFGLGEKRHITQIVVEFLSDYLMLPMIIKCDDKKEENGEDGDRPHSTRNAKQPPAFIIPPGMSKNLLKRLLVDNERPSTSVSEENKIGIVNFLAADVLPPEDAIIPLIIASAEPRYTICKLADQEVKKLHNEIDWNDRQIIIHMYNIFLGTVSLKDKPPPKPDDKRRPATSRVKVKIFPYLFRSKLAADMFPYNVQLVFDCMYGEFTHPKLMAVGMEFVNHMCNNASDENLKPRSPVLLNGMVKLMEGAVEPEFAELRKHAYTAVGNLVKRVPSLIQKDFSLVESYFEALTKEQGDVKLHVQEGLGLLAEAYKKIGEGFDRQLLEAILKTHITMEDRIIRYQAVRFIAAVFPGSHLNTRFILLLASDDKDEEIRKEAMWGLQGGSVDPDAKEEESEAKEERKIPTFGQFMKFLMDKIESRRTSSKVYNPGPNGMLFTAPAFKHVISYARNCLFLDAGIEINLNLDNIIPLDSKAPKLNRYISELLREKKKHGENHFMAYVNLVLELLKAQPSESVMHCLLEAVALATDTVAPALVDKLTWLKSLLQHSREEMRDNTAQVYGIVAGQCPVGKLIAIVKDLTKSSKDQNVQSQHGHILALGYTISRHYLLLKRAKEEWTLEDMEVDAAPNDEQINSLKSRACEVLVSLLNGSQESSIYAAASALGTISRFGPISIPKGKMSKQRDGGSDGQEGKGKKDGKITKAGLIEKLITLSVSSKMSNKTREQTATTLGLIPVGDANFQFTQALLEGLISTSTSREVELHFAVGHALANAVMGPLSKDARDHWTKEESTEIQVKSKDKDWILWLLKRLLSNEIQSPNPHRDSLHFITQAACVWLLSVVKQCGHHPSMKPIMGDIQDGFVGMLSETDHFTQDLASKGLSIVYDQSDEEGQKELVSVLVDRIVSGKRKKHTLTAESQIFEDGALGQEPGGGNLTTYRELCSLASDLNQPDLVYKFMHLANHNALWNSRKGAAFGFGSIAVLTKEHLAPHLPQLVPRLYRYQYDPSGPVRQSMTSIWSVLVKDNKNVVDTYLKEILDDLLANMTSSLWRSGSPAVEPWPTSSWAEHG</sequence>
<feature type="compositionally biased region" description="Basic and acidic residues" evidence="2">
    <location>
        <begin position="792"/>
        <end position="809"/>
    </location>
</feature>
<evidence type="ECO:0000256" key="2">
    <source>
        <dbReference type="SAM" id="MobiDB-lite"/>
    </source>
</evidence>
<dbReference type="SUPFAM" id="SSF48371">
    <property type="entry name" value="ARM repeat"/>
    <property type="match status" value="2"/>
</dbReference>
<dbReference type="Gene3D" id="1.25.10.10">
    <property type="entry name" value="Leucine-rich Repeat Variant"/>
    <property type="match status" value="3"/>
</dbReference>
<dbReference type="Pfam" id="PF23702">
    <property type="entry name" value="ARM_ECM29"/>
    <property type="match status" value="1"/>
</dbReference>
<feature type="region of interest" description="Disordered" evidence="2">
    <location>
        <begin position="785"/>
        <end position="809"/>
    </location>
</feature>
<dbReference type="PANTHER" id="PTHR23346">
    <property type="entry name" value="TRANSLATIONAL ACTIVATOR GCN1-RELATED"/>
    <property type="match status" value="1"/>
</dbReference>
<dbReference type="PANTHER" id="PTHR23346:SF19">
    <property type="entry name" value="PROTEASOME ADAPTER AND SCAFFOLD PROTEIN ECM29"/>
    <property type="match status" value="1"/>
</dbReference>
<feature type="region of interest" description="Disordered" evidence="2">
    <location>
        <begin position="145"/>
        <end position="166"/>
    </location>
</feature>